<evidence type="ECO:0000313" key="3">
    <source>
        <dbReference type="Proteomes" id="UP000000582"/>
    </source>
</evidence>
<keyword evidence="1" id="KW-0812">Transmembrane</keyword>
<gene>
    <name evidence="2" type="ordered locus">Cgl1834</name>
</gene>
<proteinExistence type="predicted"/>
<dbReference type="EMBL" id="BA000036">
    <property type="protein sequence ID" value="BAB99227.1"/>
    <property type="molecule type" value="Genomic_DNA"/>
</dbReference>
<organism evidence="2 3">
    <name type="scientific">Corynebacterium glutamicum (strain ATCC 13032 / DSM 20300 / JCM 1318 / BCRC 11384 / CCUG 27702 / LMG 3730 / NBRC 12168 / NCIMB 10025 / NRRL B-2784 / 534)</name>
    <dbReference type="NCBI Taxonomy" id="196627"/>
    <lineage>
        <taxon>Bacteria</taxon>
        <taxon>Bacillati</taxon>
        <taxon>Actinomycetota</taxon>
        <taxon>Actinomycetes</taxon>
        <taxon>Mycobacteriales</taxon>
        <taxon>Corynebacteriaceae</taxon>
        <taxon>Corynebacterium</taxon>
    </lineage>
</organism>
<keyword evidence="3" id="KW-1185">Reference proteome</keyword>
<sequence>MSAKSPTPQPPYEIPSFRKRRLITTGLLTITTLWFIYFYVDLVSATTLLTLPVIIAAPLIMVYIWYHEFTYYARVRKNNKLYKALYGHLQNHQHPENTDTPPM</sequence>
<dbReference type="BioCyc" id="CORYNE:G18NG-11426-MONOMER"/>
<keyword evidence="1" id="KW-0472">Membrane</keyword>
<feature type="transmembrane region" description="Helical" evidence="1">
    <location>
        <begin position="21"/>
        <end position="40"/>
    </location>
</feature>
<dbReference type="KEGG" id="cgl:Cgl1834"/>
<dbReference type="STRING" id="196627.cg2055"/>
<evidence type="ECO:0000313" key="2">
    <source>
        <dbReference type="EMBL" id="BAB99227.1"/>
    </source>
</evidence>
<dbReference type="Proteomes" id="UP000000582">
    <property type="component" value="Chromosome"/>
</dbReference>
<feature type="transmembrane region" description="Helical" evidence="1">
    <location>
        <begin position="46"/>
        <end position="66"/>
    </location>
</feature>
<dbReference type="HOGENOM" id="CLU_2259012_0_0_11"/>
<name>Q8NPH8_CORGL</name>
<keyword evidence="1" id="KW-1133">Transmembrane helix</keyword>
<accession>Q6M4E5</accession>
<dbReference type="PATRIC" id="fig|196627.13.peg.1770"/>
<protein>
    <submittedName>
        <fullName evidence="2">Hypothetical membrane protein</fullName>
    </submittedName>
</protein>
<accession>Q8NPH8</accession>
<reference evidence="3" key="1">
    <citation type="journal article" date="2003" name="Appl. Microbiol. Biotechnol.">
        <title>The Corynebacterium glutamicum genome: features and impacts on biotechnological processes.</title>
        <authorList>
            <person name="Ikeda M."/>
            <person name="Nakagawa S."/>
        </authorList>
    </citation>
    <scope>NUCLEOTIDE SEQUENCE [LARGE SCALE GENOMIC DNA]</scope>
    <source>
        <strain evidence="3">ATCC 13032 / DSM 20300 / BCRC 11384 / JCM 1318 / LMG 3730 / NCIMB 10025</strain>
    </source>
</reference>
<dbReference type="AlphaFoldDB" id="Q8NPH8"/>
<dbReference type="KEGG" id="cgb:cg2055"/>
<evidence type="ECO:0000256" key="1">
    <source>
        <dbReference type="SAM" id="Phobius"/>
    </source>
</evidence>
<dbReference type="DNASU" id="1019791"/>